<keyword evidence="3" id="KW-0378">Hydrolase</keyword>
<keyword evidence="3" id="KW-0645">Protease</keyword>
<name>A0A5J4R0B8_9ZZZZ</name>
<dbReference type="Pfam" id="PF01343">
    <property type="entry name" value="Peptidase_S49"/>
    <property type="match status" value="1"/>
</dbReference>
<dbReference type="InterPro" id="IPR002142">
    <property type="entry name" value="Peptidase_S49"/>
</dbReference>
<organism evidence="3">
    <name type="scientific">termite gut metagenome</name>
    <dbReference type="NCBI Taxonomy" id="433724"/>
    <lineage>
        <taxon>unclassified sequences</taxon>
        <taxon>metagenomes</taxon>
        <taxon>organismal metagenomes</taxon>
    </lineage>
</organism>
<comment type="caution">
    <text evidence="3">The sequence shown here is derived from an EMBL/GenBank/DDBJ whole genome shotgun (WGS) entry which is preliminary data.</text>
</comment>
<accession>A0A5J4R0B8</accession>
<reference evidence="3" key="1">
    <citation type="submission" date="2019-03" db="EMBL/GenBank/DDBJ databases">
        <title>Single cell metagenomics reveals metabolic interactions within the superorganism composed of flagellate Streblomastix strix and complex community of Bacteroidetes bacteria on its surface.</title>
        <authorList>
            <person name="Treitli S.C."/>
            <person name="Kolisko M."/>
            <person name="Husnik F."/>
            <person name="Keeling P."/>
            <person name="Hampl V."/>
        </authorList>
    </citation>
    <scope>NUCLEOTIDE SEQUENCE</scope>
    <source>
        <strain evidence="3">STM</strain>
    </source>
</reference>
<evidence type="ECO:0000259" key="2">
    <source>
        <dbReference type="Pfam" id="PF01343"/>
    </source>
</evidence>
<protein>
    <submittedName>
        <fullName evidence="3">Protease 4</fullName>
        <ecNumber evidence="3">3.4.21.-</ecNumber>
    </submittedName>
</protein>
<dbReference type="GO" id="GO:0006508">
    <property type="term" value="P:proteolysis"/>
    <property type="evidence" value="ECO:0007669"/>
    <property type="project" value="UniProtKB-KW"/>
</dbReference>
<comment type="similarity">
    <text evidence="1">Belongs to the peptidase S49 family.</text>
</comment>
<feature type="domain" description="Peptidase S49" evidence="2">
    <location>
        <begin position="136"/>
        <end position="285"/>
    </location>
</feature>
<dbReference type="EMBL" id="SNRY01002161">
    <property type="protein sequence ID" value="KAA6326471.1"/>
    <property type="molecule type" value="Genomic_DNA"/>
</dbReference>
<evidence type="ECO:0000256" key="1">
    <source>
        <dbReference type="ARBA" id="ARBA00008683"/>
    </source>
</evidence>
<dbReference type="PANTHER" id="PTHR42987">
    <property type="entry name" value="PEPTIDASE S49"/>
    <property type="match status" value="1"/>
</dbReference>
<evidence type="ECO:0000313" key="3">
    <source>
        <dbReference type="EMBL" id="KAA6326471.1"/>
    </source>
</evidence>
<dbReference type="Gene3D" id="3.90.226.10">
    <property type="entry name" value="2-enoyl-CoA Hydratase, Chain A, domain 1"/>
    <property type="match status" value="1"/>
</dbReference>
<dbReference type="PANTHER" id="PTHR42987:SF4">
    <property type="entry name" value="PROTEASE SOHB-RELATED"/>
    <property type="match status" value="1"/>
</dbReference>
<dbReference type="SUPFAM" id="SSF52096">
    <property type="entry name" value="ClpP/crotonase"/>
    <property type="match status" value="1"/>
</dbReference>
<dbReference type="AlphaFoldDB" id="A0A5J4R0B8"/>
<dbReference type="InterPro" id="IPR029045">
    <property type="entry name" value="ClpP/crotonase-like_dom_sf"/>
</dbReference>
<dbReference type="EC" id="3.4.21.-" evidence="3"/>
<proteinExistence type="inferred from homology"/>
<sequence>MLSTFSLLYSTIIRGKWFIDFREIEAHQALIDKLLARESEASLPKREPLAILLASDTEMKNGSNFKDAPKGSIAVIPLQGTMLKYGTWCSYGTTEIAATIDEATASPKIDGIVLDIDSGGGSVDAIAPLVESIGKAQAKGKPVIACCDLCASAAYYVACYCNEIMASNNISSEFGSIGVMMSFTDYAKYYEKEGIVQHTIYSNLSTHKNAPFEAAKKGNYESIKTEHLDPLAAKFQEAVKQQRKTLNATTEGILAGRVFYASTAKDNGLIDNIGTMQTAVRRVKEIRRDTAISEYINSKS</sequence>
<dbReference type="CDD" id="cd07022">
    <property type="entry name" value="S49_Sppa_36K_type"/>
    <property type="match status" value="1"/>
</dbReference>
<dbReference type="InterPro" id="IPR033855">
    <property type="entry name" value="Protein_C"/>
</dbReference>
<gene>
    <name evidence="3" type="ORF">EZS27_024427</name>
</gene>
<dbReference type="GO" id="GO:0008233">
    <property type="term" value="F:peptidase activity"/>
    <property type="evidence" value="ECO:0007669"/>
    <property type="project" value="UniProtKB-KW"/>
</dbReference>